<dbReference type="InterPro" id="IPR053896">
    <property type="entry name" value="BTN3A2-like_Ig-C"/>
</dbReference>
<keyword evidence="5 10" id="KW-0472">Membrane</keyword>
<dbReference type="Pfam" id="PF22705">
    <property type="entry name" value="C2-set_3"/>
    <property type="match status" value="1"/>
</dbReference>
<keyword evidence="3" id="KW-0732">Signal</keyword>
<comment type="similarity">
    <text evidence="9">Belongs to the SKINT family.</text>
</comment>
<comment type="subcellular location">
    <subcellularLocation>
        <location evidence="1">Membrane</location>
    </subcellularLocation>
</comment>
<evidence type="ECO:0000259" key="11">
    <source>
        <dbReference type="PROSITE" id="PS50835"/>
    </source>
</evidence>
<dbReference type="GeneTree" id="ENSGT01050000244843"/>
<dbReference type="GO" id="GO:0050863">
    <property type="term" value="P:regulation of T cell activation"/>
    <property type="evidence" value="ECO:0007669"/>
    <property type="project" value="UniProtKB-ARBA"/>
</dbReference>
<evidence type="ECO:0000256" key="8">
    <source>
        <dbReference type="ARBA" id="ARBA00023319"/>
    </source>
</evidence>
<dbReference type="AlphaFoldDB" id="A0A9W2Y7Q0"/>
<gene>
    <name evidence="13 14" type="primary">LOC114869130</name>
</gene>
<dbReference type="GO" id="GO:0042110">
    <property type="term" value="P:T cell activation"/>
    <property type="evidence" value="ECO:0007669"/>
    <property type="project" value="UniProtKB-ARBA"/>
</dbReference>
<dbReference type="GO" id="GO:0001817">
    <property type="term" value="P:regulation of cytokine production"/>
    <property type="evidence" value="ECO:0007669"/>
    <property type="project" value="TreeGrafter"/>
</dbReference>
<dbReference type="RefSeq" id="XP_055369982.1">
    <property type="nucleotide sequence ID" value="XM_055514007.1"/>
</dbReference>
<accession>A0A9W2Y7Q0</accession>
<dbReference type="GO" id="GO:0009897">
    <property type="term" value="C:external side of plasma membrane"/>
    <property type="evidence" value="ECO:0007669"/>
    <property type="project" value="TreeGrafter"/>
</dbReference>
<evidence type="ECO:0000256" key="4">
    <source>
        <dbReference type="ARBA" id="ARBA00022989"/>
    </source>
</evidence>
<evidence type="ECO:0000313" key="12">
    <source>
        <dbReference type="Proteomes" id="UP000515150"/>
    </source>
</evidence>
<dbReference type="SMART" id="SM00409">
    <property type="entry name" value="IG"/>
    <property type="match status" value="1"/>
</dbReference>
<organism evidence="12 13">
    <name type="scientific">Betta splendens</name>
    <name type="common">Siamese fighting fish</name>
    <dbReference type="NCBI Taxonomy" id="158456"/>
    <lineage>
        <taxon>Eukaryota</taxon>
        <taxon>Metazoa</taxon>
        <taxon>Chordata</taxon>
        <taxon>Craniata</taxon>
        <taxon>Vertebrata</taxon>
        <taxon>Euteleostomi</taxon>
        <taxon>Actinopterygii</taxon>
        <taxon>Neopterygii</taxon>
        <taxon>Teleostei</taxon>
        <taxon>Neoteleostei</taxon>
        <taxon>Acanthomorphata</taxon>
        <taxon>Anabantaria</taxon>
        <taxon>Anabantiformes</taxon>
        <taxon>Anabantoidei</taxon>
        <taxon>Osphronemidae</taxon>
        <taxon>Betta</taxon>
    </lineage>
</organism>
<sequence>MTRLLETLQVHFNIVNFISVNLKLIPASDCILCSRTSVTSCDVNSLRPVCAGQSCQHQAVVALVGEAVVLPCHLEPAADAFDLVVEWTRPDLDSDLVHVWRDGKELVDFQGRTSLFRLKLGDASLQISGVKLSDAGTYRCLVPAHQDSRVELIVGSVSDPSVAVVSDHDAELVLECRSGGWFPEPELLWLDAEGKLLSAGPTETVRGSDDLYTVSSRVTVDKRHSSRYTCRVQQTSINHYRDTNILVADVSPSCFTLNSCVMLLVVLSVSVIVIWYLVWKQQ</sequence>
<feature type="domain" description="Ig-like" evidence="11">
    <location>
        <begin position="160"/>
        <end position="246"/>
    </location>
</feature>
<dbReference type="InterPro" id="IPR003598">
    <property type="entry name" value="Ig_sub2"/>
</dbReference>
<dbReference type="PANTHER" id="PTHR24100">
    <property type="entry name" value="BUTYROPHILIN"/>
    <property type="match status" value="1"/>
</dbReference>
<dbReference type="RefSeq" id="XP_055369983.1">
    <property type="nucleotide sequence ID" value="XM_055514008.1"/>
</dbReference>
<dbReference type="PROSITE" id="PS50835">
    <property type="entry name" value="IG_LIKE"/>
    <property type="match status" value="2"/>
</dbReference>
<keyword evidence="8" id="KW-0393">Immunoglobulin domain</keyword>
<evidence type="ECO:0000313" key="13">
    <source>
        <dbReference type="RefSeq" id="XP_055369982.1"/>
    </source>
</evidence>
<dbReference type="Gene3D" id="2.60.40.10">
    <property type="entry name" value="Immunoglobulins"/>
    <property type="match status" value="2"/>
</dbReference>
<evidence type="ECO:0000256" key="9">
    <source>
        <dbReference type="ARBA" id="ARBA00038221"/>
    </source>
</evidence>
<dbReference type="SMART" id="SM00406">
    <property type="entry name" value="IGv"/>
    <property type="match status" value="1"/>
</dbReference>
<dbReference type="PANTHER" id="PTHR24100:SF151">
    <property type="entry name" value="ICOS LIGAND"/>
    <property type="match status" value="1"/>
</dbReference>
<dbReference type="GO" id="GO:1903037">
    <property type="term" value="P:regulation of leukocyte cell-cell adhesion"/>
    <property type="evidence" value="ECO:0007669"/>
    <property type="project" value="UniProtKB-ARBA"/>
</dbReference>
<evidence type="ECO:0000256" key="7">
    <source>
        <dbReference type="ARBA" id="ARBA00023180"/>
    </source>
</evidence>
<dbReference type="FunFam" id="2.60.40.10:FF:000142">
    <property type="entry name" value="V-set domain-containing T-cell activation inhibitor 1"/>
    <property type="match status" value="1"/>
</dbReference>
<keyword evidence="7" id="KW-0325">Glycoprotein</keyword>
<dbReference type="OrthoDB" id="10055806at2759"/>
<dbReference type="Pfam" id="PF07686">
    <property type="entry name" value="V-set"/>
    <property type="match status" value="1"/>
</dbReference>
<keyword evidence="2 10" id="KW-0812">Transmembrane</keyword>
<dbReference type="InterPro" id="IPR007110">
    <property type="entry name" value="Ig-like_dom"/>
</dbReference>
<dbReference type="SMART" id="SM00408">
    <property type="entry name" value="IGc2"/>
    <property type="match status" value="1"/>
</dbReference>
<evidence type="ECO:0000256" key="10">
    <source>
        <dbReference type="SAM" id="Phobius"/>
    </source>
</evidence>
<dbReference type="KEGG" id="bspl:114869130"/>
<dbReference type="InterPro" id="IPR013783">
    <property type="entry name" value="Ig-like_fold"/>
</dbReference>
<name>A0A9W2Y7Q0_BETSP</name>
<feature type="transmembrane region" description="Helical" evidence="10">
    <location>
        <begin position="261"/>
        <end position="279"/>
    </location>
</feature>
<dbReference type="InterPro" id="IPR013106">
    <property type="entry name" value="Ig_V-set"/>
</dbReference>
<dbReference type="InterPro" id="IPR050504">
    <property type="entry name" value="IgSF_BTN/MOG"/>
</dbReference>
<dbReference type="InterPro" id="IPR003599">
    <property type="entry name" value="Ig_sub"/>
</dbReference>
<dbReference type="SUPFAM" id="SSF48726">
    <property type="entry name" value="Immunoglobulin"/>
    <property type="match status" value="2"/>
</dbReference>
<dbReference type="Proteomes" id="UP000515150">
    <property type="component" value="Chromosome 2"/>
</dbReference>
<keyword evidence="6" id="KW-1015">Disulfide bond</keyword>
<protein>
    <submittedName>
        <fullName evidence="13 14">Butyrophilin subfamily 3 member A2-like isoform X1</fullName>
    </submittedName>
</protein>
<keyword evidence="4 10" id="KW-1133">Transmembrane helix</keyword>
<reference evidence="13 14" key="1">
    <citation type="submission" date="2025-04" db="UniProtKB">
        <authorList>
            <consortium name="RefSeq"/>
        </authorList>
    </citation>
    <scope>IDENTIFICATION</scope>
</reference>
<dbReference type="GeneID" id="114869130"/>
<dbReference type="GO" id="GO:0005102">
    <property type="term" value="F:signaling receptor binding"/>
    <property type="evidence" value="ECO:0007669"/>
    <property type="project" value="TreeGrafter"/>
</dbReference>
<proteinExistence type="inferred from homology"/>
<evidence type="ECO:0000256" key="3">
    <source>
        <dbReference type="ARBA" id="ARBA00022729"/>
    </source>
</evidence>
<dbReference type="FunFam" id="2.60.40.10:FF:000088">
    <property type="entry name" value="Butyrophilin subfamily 1 member A1"/>
    <property type="match status" value="1"/>
</dbReference>
<evidence type="ECO:0000256" key="1">
    <source>
        <dbReference type="ARBA" id="ARBA00004370"/>
    </source>
</evidence>
<feature type="domain" description="Ig-like" evidence="11">
    <location>
        <begin position="48"/>
        <end position="151"/>
    </location>
</feature>
<dbReference type="GO" id="GO:0050852">
    <property type="term" value="P:T cell receptor signaling pathway"/>
    <property type="evidence" value="ECO:0007669"/>
    <property type="project" value="TreeGrafter"/>
</dbReference>
<evidence type="ECO:0000256" key="6">
    <source>
        <dbReference type="ARBA" id="ARBA00023157"/>
    </source>
</evidence>
<evidence type="ECO:0000313" key="14">
    <source>
        <dbReference type="RefSeq" id="XP_055369983.1"/>
    </source>
</evidence>
<evidence type="ECO:0000256" key="5">
    <source>
        <dbReference type="ARBA" id="ARBA00023136"/>
    </source>
</evidence>
<dbReference type="InterPro" id="IPR036179">
    <property type="entry name" value="Ig-like_dom_sf"/>
</dbReference>
<evidence type="ECO:0000256" key="2">
    <source>
        <dbReference type="ARBA" id="ARBA00022692"/>
    </source>
</evidence>
<keyword evidence="12" id="KW-1185">Reference proteome</keyword>